<dbReference type="Proteomes" id="UP000634136">
    <property type="component" value="Unassembled WGS sequence"/>
</dbReference>
<reference evidence="1" key="1">
    <citation type="submission" date="2020-09" db="EMBL/GenBank/DDBJ databases">
        <title>Genome-Enabled Discovery of Anthraquinone Biosynthesis in Senna tora.</title>
        <authorList>
            <person name="Kang S.-H."/>
            <person name="Pandey R.P."/>
            <person name="Lee C.-M."/>
            <person name="Sim J.-S."/>
            <person name="Jeong J.-T."/>
            <person name="Choi B.-S."/>
            <person name="Jung M."/>
            <person name="Ginzburg D."/>
            <person name="Zhao K."/>
            <person name="Won S.Y."/>
            <person name="Oh T.-J."/>
            <person name="Yu Y."/>
            <person name="Kim N.-H."/>
            <person name="Lee O.R."/>
            <person name="Lee T.-H."/>
            <person name="Bashyal P."/>
            <person name="Kim T.-S."/>
            <person name="Lee W.-H."/>
            <person name="Kawkins C."/>
            <person name="Kim C.-K."/>
            <person name="Kim J.S."/>
            <person name="Ahn B.O."/>
            <person name="Rhee S.Y."/>
            <person name="Sohng J.K."/>
        </authorList>
    </citation>
    <scope>NUCLEOTIDE SEQUENCE</scope>
    <source>
        <tissue evidence="1">Leaf</tissue>
    </source>
</reference>
<evidence type="ECO:0000313" key="2">
    <source>
        <dbReference type="Proteomes" id="UP000634136"/>
    </source>
</evidence>
<evidence type="ECO:0000313" key="1">
    <source>
        <dbReference type="EMBL" id="KAF7841594.1"/>
    </source>
</evidence>
<comment type="caution">
    <text evidence="1">The sequence shown here is derived from an EMBL/GenBank/DDBJ whole genome shotgun (WGS) entry which is preliminary data.</text>
</comment>
<gene>
    <name evidence="1" type="ORF">G2W53_003892</name>
</gene>
<accession>A0A834XC92</accession>
<dbReference type="EMBL" id="JAAIUW010000002">
    <property type="protein sequence ID" value="KAF7841594.1"/>
    <property type="molecule type" value="Genomic_DNA"/>
</dbReference>
<keyword evidence="2" id="KW-1185">Reference proteome</keyword>
<name>A0A834XC92_9FABA</name>
<proteinExistence type="predicted"/>
<sequence>MAKKVGSIIGKVKETGLFQESNGDNLFLKALVEIDISFKVLHDECEEKKYFRRNDPPPLGPWLKACHPGKILPGNRNCGTSMSISRKTITWMQKPTSSAGKDRHGYLVQNRQPSVLKRKREAKEQSSREKRRWIELEMAKCNVEKIGQQIVNMIEEEVNVGFEEGLEVRKGEKWTQRVYEELKSISVEKKGMWEASPERPPMEG</sequence>
<organism evidence="1 2">
    <name type="scientific">Senna tora</name>
    <dbReference type="NCBI Taxonomy" id="362788"/>
    <lineage>
        <taxon>Eukaryota</taxon>
        <taxon>Viridiplantae</taxon>
        <taxon>Streptophyta</taxon>
        <taxon>Embryophyta</taxon>
        <taxon>Tracheophyta</taxon>
        <taxon>Spermatophyta</taxon>
        <taxon>Magnoliopsida</taxon>
        <taxon>eudicotyledons</taxon>
        <taxon>Gunneridae</taxon>
        <taxon>Pentapetalae</taxon>
        <taxon>rosids</taxon>
        <taxon>fabids</taxon>
        <taxon>Fabales</taxon>
        <taxon>Fabaceae</taxon>
        <taxon>Caesalpinioideae</taxon>
        <taxon>Cassia clade</taxon>
        <taxon>Senna</taxon>
    </lineage>
</organism>
<protein>
    <submittedName>
        <fullName evidence="1">Uncharacterized protein</fullName>
    </submittedName>
</protein>
<dbReference type="AlphaFoldDB" id="A0A834XC92"/>